<keyword evidence="2" id="KW-1185">Reference proteome</keyword>
<protein>
    <recommendedName>
        <fullName evidence="3">DNA polymerase III subunit delta</fullName>
    </recommendedName>
</protein>
<accession>A0A2Z4NCM8</accession>
<dbReference type="KEGG" id="mane:DP065_00875"/>
<name>A0A2Z4NCM8_9BACT</name>
<gene>
    <name evidence="1" type="ORF">DP065_00875</name>
</gene>
<proteinExistence type="predicted"/>
<evidence type="ECO:0008006" key="3">
    <source>
        <dbReference type="Google" id="ProtNLM"/>
    </source>
</evidence>
<dbReference type="AlphaFoldDB" id="A0A2Z4NCM8"/>
<evidence type="ECO:0000313" key="1">
    <source>
        <dbReference type="EMBL" id="AWX69309.1"/>
    </source>
</evidence>
<dbReference type="Gene3D" id="3.40.50.300">
    <property type="entry name" value="P-loop containing nucleotide triphosphate hydrolases"/>
    <property type="match status" value="1"/>
</dbReference>
<dbReference type="Pfam" id="PF13177">
    <property type="entry name" value="DNA_pol3_delta2"/>
    <property type="match status" value="1"/>
</dbReference>
<sequence>MKNNHFYTIINNAENTDKWSQVYLLSAQPSVDFSKYLVYFLNLVNKENQLLYNEFFKCDGYYLTSGRNKNILKSDIINVINKITESNLNVHKKKIWVIENIENGNSHTLNALLKFLENPPRNLIVLMTTNNSNNVLKTIKSRAFEIIIHKEIPDDLFIEEYSNFFNLFLQTKEEYSKIKALLSLETLNELYLKLKLAPKNPFDLLSFLKTNLNSSNMNYWLIFIQNFFLDILKTKKRISNPIILKSKKDIAQYLEINYLNEFILLCEETKRMINNNANFIVQIASFIVKLGELYGI</sequence>
<reference evidence="2" key="1">
    <citation type="submission" date="2018-06" db="EMBL/GenBank/DDBJ databases">
        <title>Complete genome sequences of Mycoplasma anatis, M. anseris and M. cloacale type strains.</title>
        <authorList>
            <person name="Grozner D."/>
            <person name="Forro B."/>
            <person name="Sulyok K.M."/>
            <person name="Marton S."/>
            <person name="Kreizinger Z."/>
            <person name="Banyai K."/>
            <person name="Gyuranecz M."/>
        </authorList>
    </citation>
    <scope>NUCLEOTIDE SEQUENCE [LARGE SCALE GENOMIC DNA]</scope>
    <source>
        <strain evidence="2">ATCC 49234</strain>
    </source>
</reference>
<organism evidence="1 2">
    <name type="scientific">[Mycoplasma] anseris</name>
    <dbReference type="NCBI Taxonomy" id="92400"/>
    <lineage>
        <taxon>Bacteria</taxon>
        <taxon>Bacillati</taxon>
        <taxon>Mycoplasmatota</taxon>
        <taxon>Mycoplasmoidales</taxon>
        <taxon>Metamycoplasmataceae</taxon>
        <taxon>Metamycoplasma</taxon>
    </lineage>
</organism>
<dbReference type="EMBL" id="CP030140">
    <property type="protein sequence ID" value="AWX69309.1"/>
    <property type="molecule type" value="Genomic_DNA"/>
</dbReference>
<dbReference type="Proteomes" id="UP000250218">
    <property type="component" value="Chromosome"/>
</dbReference>
<dbReference type="InterPro" id="IPR027417">
    <property type="entry name" value="P-loop_NTPase"/>
</dbReference>
<evidence type="ECO:0000313" key="2">
    <source>
        <dbReference type="Proteomes" id="UP000250218"/>
    </source>
</evidence>
<dbReference type="SUPFAM" id="SSF52540">
    <property type="entry name" value="P-loop containing nucleoside triphosphate hydrolases"/>
    <property type="match status" value="1"/>
</dbReference>
<dbReference type="RefSeq" id="WP_033178747.1">
    <property type="nucleotide sequence ID" value="NZ_CP030140.1"/>
</dbReference>